<accession>A0AAV4GZC3</accession>
<evidence type="ECO:0008006" key="3">
    <source>
        <dbReference type="Google" id="ProtNLM"/>
    </source>
</evidence>
<dbReference type="Proteomes" id="UP000762676">
    <property type="component" value="Unassembled WGS sequence"/>
</dbReference>
<dbReference type="AlphaFoldDB" id="A0AAV4GZC3"/>
<dbReference type="EMBL" id="BMAT01005309">
    <property type="protein sequence ID" value="GFR90814.1"/>
    <property type="molecule type" value="Genomic_DNA"/>
</dbReference>
<comment type="caution">
    <text evidence="1">The sequence shown here is derived from an EMBL/GenBank/DDBJ whole genome shotgun (WGS) entry which is preliminary data.</text>
</comment>
<evidence type="ECO:0000313" key="2">
    <source>
        <dbReference type="Proteomes" id="UP000762676"/>
    </source>
</evidence>
<keyword evidence="2" id="KW-1185">Reference proteome</keyword>
<protein>
    <recommendedName>
        <fullName evidence="3">VHS domain-containing protein</fullName>
    </recommendedName>
</protein>
<name>A0AAV4GZC3_9GAST</name>
<gene>
    <name evidence="1" type="ORF">ElyMa_002577200</name>
</gene>
<proteinExistence type="predicted"/>
<reference evidence="1 2" key="1">
    <citation type="journal article" date="2021" name="Elife">
        <title>Chloroplast acquisition without the gene transfer in kleptoplastic sea slugs, Plakobranchus ocellatus.</title>
        <authorList>
            <person name="Maeda T."/>
            <person name="Takahashi S."/>
            <person name="Yoshida T."/>
            <person name="Shimamura S."/>
            <person name="Takaki Y."/>
            <person name="Nagai Y."/>
            <person name="Toyoda A."/>
            <person name="Suzuki Y."/>
            <person name="Arimoto A."/>
            <person name="Ishii H."/>
            <person name="Satoh N."/>
            <person name="Nishiyama T."/>
            <person name="Hasebe M."/>
            <person name="Maruyama T."/>
            <person name="Minagawa J."/>
            <person name="Obokata J."/>
            <person name="Shigenobu S."/>
        </authorList>
    </citation>
    <scope>NUCLEOTIDE SEQUENCE [LARGE SCALE GENOMIC DNA]</scope>
</reference>
<sequence>MQRSKKPRITCECIGIQVYSNSSNSKYFHDQIKDVVGRKLSPKSGCIKSQSGQILMDIADILKRWSQYVEELFDDVRGPRPPIRNNEGPPIMEEVRNAIRKTNHNKANGPDEILVELFDALYETCLVHFTELQKHYLRDIYERAPLRVGRPKAQSEASPLHPVSQQITWIVPPDPEPRHRLATGEHDSRLAGPVDTPIQSRMQEMALTVTVDDQVSAHKGQDKTPSAVKRPLDRWINPKV</sequence>
<evidence type="ECO:0000313" key="1">
    <source>
        <dbReference type="EMBL" id="GFR90814.1"/>
    </source>
</evidence>
<organism evidence="1 2">
    <name type="scientific">Elysia marginata</name>
    <dbReference type="NCBI Taxonomy" id="1093978"/>
    <lineage>
        <taxon>Eukaryota</taxon>
        <taxon>Metazoa</taxon>
        <taxon>Spiralia</taxon>
        <taxon>Lophotrochozoa</taxon>
        <taxon>Mollusca</taxon>
        <taxon>Gastropoda</taxon>
        <taxon>Heterobranchia</taxon>
        <taxon>Euthyneura</taxon>
        <taxon>Panpulmonata</taxon>
        <taxon>Sacoglossa</taxon>
        <taxon>Placobranchoidea</taxon>
        <taxon>Plakobranchidae</taxon>
        <taxon>Elysia</taxon>
    </lineage>
</organism>